<evidence type="ECO:0000313" key="2">
    <source>
        <dbReference type="Proteomes" id="UP000765509"/>
    </source>
</evidence>
<dbReference type="AlphaFoldDB" id="A0A9Q3IUI7"/>
<reference evidence="1" key="1">
    <citation type="submission" date="2021-03" db="EMBL/GenBank/DDBJ databases">
        <title>Draft genome sequence of rust myrtle Austropuccinia psidii MF-1, a brazilian biotype.</title>
        <authorList>
            <person name="Quecine M.C."/>
            <person name="Pachon D.M.R."/>
            <person name="Bonatelli M.L."/>
            <person name="Correr F.H."/>
            <person name="Franceschini L.M."/>
            <person name="Leite T.F."/>
            <person name="Margarido G.R.A."/>
            <person name="Almeida C.A."/>
            <person name="Ferrarezi J.A."/>
            <person name="Labate C.A."/>
        </authorList>
    </citation>
    <scope>NUCLEOTIDE SEQUENCE</scope>
    <source>
        <strain evidence="1">MF-1</strain>
    </source>
</reference>
<sequence length="141" mass="15967">MLPRSITISSFKLLSQAQASHSFTSDPYQQRFSLLQVFFPSCSPVFLSLQHPIHLPFYQMNLSRNRLFSHKILTQHHSMAPQLSVLLLMTQALSPVQLPLKARQTSASSSKSKPQRFFHQASINSNITFLLKSALTTHEST</sequence>
<accession>A0A9Q3IUI7</accession>
<proteinExistence type="predicted"/>
<evidence type="ECO:0000313" key="1">
    <source>
        <dbReference type="EMBL" id="MBW0550418.1"/>
    </source>
</evidence>
<organism evidence="1 2">
    <name type="scientific">Austropuccinia psidii MF-1</name>
    <dbReference type="NCBI Taxonomy" id="1389203"/>
    <lineage>
        <taxon>Eukaryota</taxon>
        <taxon>Fungi</taxon>
        <taxon>Dikarya</taxon>
        <taxon>Basidiomycota</taxon>
        <taxon>Pucciniomycotina</taxon>
        <taxon>Pucciniomycetes</taxon>
        <taxon>Pucciniales</taxon>
        <taxon>Sphaerophragmiaceae</taxon>
        <taxon>Austropuccinia</taxon>
    </lineage>
</organism>
<dbReference type="Proteomes" id="UP000765509">
    <property type="component" value="Unassembled WGS sequence"/>
</dbReference>
<name>A0A9Q3IUI7_9BASI</name>
<dbReference type="EMBL" id="AVOT02055990">
    <property type="protein sequence ID" value="MBW0550418.1"/>
    <property type="molecule type" value="Genomic_DNA"/>
</dbReference>
<gene>
    <name evidence="1" type="ORF">O181_090133</name>
</gene>
<comment type="caution">
    <text evidence="1">The sequence shown here is derived from an EMBL/GenBank/DDBJ whole genome shotgun (WGS) entry which is preliminary data.</text>
</comment>
<keyword evidence="2" id="KW-1185">Reference proteome</keyword>
<protein>
    <submittedName>
        <fullName evidence="1">Uncharacterized protein</fullName>
    </submittedName>
</protein>